<dbReference type="HOGENOM" id="CLU_2856532_0_0_1"/>
<evidence type="ECO:0000313" key="2">
    <source>
        <dbReference type="Proteomes" id="UP000006038"/>
    </source>
</evidence>
<keyword evidence="2" id="KW-1185">Reference proteome</keyword>
<dbReference type="Gramene" id="OB12G14870.1">
    <property type="protein sequence ID" value="OB12G14870.1"/>
    <property type="gene ID" value="OB12G14870"/>
</dbReference>
<organism evidence="1">
    <name type="scientific">Oryza brachyantha</name>
    <name type="common">malo sina</name>
    <dbReference type="NCBI Taxonomy" id="4533"/>
    <lineage>
        <taxon>Eukaryota</taxon>
        <taxon>Viridiplantae</taxon>
        <taxon>Streptophyta</taxon>
        <taxon>Embryophyta</taxon>
        <taxon>Tracheophyta</taxon>
        <taxon>Spermatophyta</taxon>
        <taxon>Magnoliopsida</taxon>
        <taxon>Liliopsida</taxon>
        <taxon>Poales</taxon>
        <taxon>Poaceae</taxon>
        <taxon>BOP clade</taxon>
        <taxon>Oryzoideae</taxon>
        <taxon>Oryzeae</taxon>
        <taxon>Oryzinae</taxon>
        <taxon>Oryza</taxon>
    </lineage>
</organism>
<proteinExistence type="predicted"/>
<protein>
    <submittedName>
        <fullName evidence="1">Uncharacterized protein</fullName>
    </submittedName>
</protein>
<reference evidence="1" key="1">
    <citation type="journal article" date="2013" name="Nat. Commun.">
        <title>Whole-genome sequencing of Oryza brachyantha reveals mechanisms underlying Oryza genome evolution.</title>
        <authorList>
            <person name="Chen J."/>
            <person name="Huang Q."/>
            <person name="Gao D."/>
            <person name="Wang J."/>
            <person name="Lang Y."/>
            <person name="Liu T."/>
            <person name="Li B."/>
            <person name="Bai Z."/>
            <person name="Luis Goicoechea J."/>
            <person name="Liang C."/>
            <person name="Chen C."/>
            <person name="Zhang W."/>
            <person name="Sun S."/>
            <person name="Liao Y."/>
            <person name="Zhang X."/>
            <person name="Yang L."/>
            <person name="Song C."/>
            <person name="Wang M."/>
            <person name="Shi J."/>
            <person name="Liu G."/>
            <person name="Liu J."/>
            <person name="Zhou H."/>
            <person name="Zhou W."/>
            <person name="Yu Q."/>
            <person name="An N."/>
            <person name="Chen Y."/>
            <person name="Cai Q."/>
            <person name="Wang B."/>
            <person name="Liu B."/>
            <person name="Min J."/>
            <person name="Huang Y."/>
            <person name="Wu H."/>
            <person name="Li Z."/>
            <person name="Zhang Y."/>
            <person name="Yin Y."/>
            <person name="Song W."/>
            <person name="Jiang J."/>
            <person name="Jackson S.A."/>
            <person name="Wing R.A."/>
            <person name="Wang J."/>
            <person name="Chen M."/>
        </authorList>
    </citation>
    <scope>NUCLEOTIDE SEQUENCE [LARGE SCALE GENOMIC DNA]</scope>
    <source>
        <strain evidence="1">cv. IRGC 101232</strain>
    </source>
</reference>
<reference evidence="1" key="2">
    <citation type="submission" date="2013-04" db="UniProtKB">
        <authorList>
            <consortium name="EnsemblPlants"/>
        </authorList>
    </citation>
    <scope>IDENTIFICATION</scope>
</reference>
<sequence>EGESSELRERERGRFLKVFRRNEKIAELLITNKKDWKLQCKVNRLRMCVTLQASSSSDHCRLSIG</sequence>
<dbReference type="AlphaFoldDB" id="J3NBX9"/>
<dbReference type="EnsemblPlants" id="OB12G14870.1">
    <property type="protein sequence ID" value="OB12G14870.1"/>
    <property type="gene ID" value="OB12G14870"/>
</dbReference>
<evidence type="ECO:0000313" key="1">
    <source>
        <dbReference type="EnsemblPlants" id="OB12G14870.1"/>
    </source>
</evidence>
<name>J3NBX9_ORYBR</name>
<accession>J3NBX9</accession>
<dbReference type="Proteomes" id="UP000006038">
    <property type="component" value="Chromosome 12"/>
</dbReference>